<evidence type="ECO:0000256" key="7">
    <source>
        <dbReference type="ARBA" id="ARBA00029936"/>
    </source>
</evidence>
<dbReference type="FunFam" id="3.90.740.10:FF:000031">
    <property type="entry name" value="valine--tRNA ligase, chloroplastic/mitochondrial 2 isoform X3"/>
    <property type="match status" value="1"/>
</dbReference>
<accession>A0A7J8VSL5</accession>
<keyword evidence="3" id="KW-0547">Nucleotide-binding</keyword>
<evidence type="ECO:0000259" key="8">
    <source>
        <dbReference type="Pfam" id="PF13603"/>
    </source>
</evidence>
<keyword evidence="5" id="KW-0648">Protein biosynthesis</keyword>
<dbReference type="GO" id="GO:0004832">
    <property type="term" value="F:valine-tRNA ligase activity"/>
    <property type="evidence" value="ECO:0007669"/>
    <property type="project" value="UniProtKB-EC"/>
</dbReference>
<organism evidence="9 10">
    <name type="scientific">Gossypium klotzschianum</name>
    <dbReference type="NCBI Taxonomy" id="34286"/>
    <lineage>
        <taxon>Eukaryota</taxon>
        <taxon>Viridiplantae</taxon>
        <taxon>Streptophyta</taxon>
        <taxon>Embryophyta</taxon>
        <taxon>Tracheophyta</taxon>
        <taxon>Spermatophyta</taxon>
        <taxon>Magnoliopsida</taxon>
        <taxon>eudicotyledons</taxon>
        <taxon>Gunneridae</taxon>
        <taxon>Pentapetalae</taxon>
        <taxon>rosids</taxon>
        <taxon>malvids</taxon>
        <taxon>Malvales</taxon>
        <taxon>Malvaceae</taxon>
        <taxon>Malvoideae</taxon>
        <taxon>Gossypium</taxon>
    </lineage>
</organism>
<dbReference type="Proteomes" id="UP000593573">
    <property type="component" value="Unassembled WGS sequence"/>
</dbReference>
<dbReference type="Pfam" id="PF13603">
    <property type="entry name" value="tRNA-synt_1_2"/>
    <property type="match status" value="1"/>
</dbReference>
<evidence type="ECO:0000313" key="9">
    <source>
        <dbReference type="EMBL" id="MBA0665572.1"/>
    </source>
</evidence>
<dbReference type="GO" id="GO:0006438">
    <property type="term" value="P:valyl-tRNA aminoacylation"/>
    <property type="evidence" value="ECO:0007669"/>
    <property type="project" value="InterPro"/>
</dbReference>
<evidence type="ECO:0000256" key="6">
    <source>
        <dbReference type="ARBA" id="ARBA00023146"/>
    </source>
</evidence>
<evidence type="ECO:0000256" key="1">
    <source>
        <dbReference type="ARBA" id="ARBA00013169"/>
    </source>
</evidence>
<gene>
    <name evidence="9" type="ORF">Goklo_005415</name>
</gene>
<dbReference type="AlphaFoldDB" id="A0A7J8VSL5"/>
<reference evidence="9 10" key="1">
    <citation type="journal article" date="2019" name="Genome Biol. Evol.">
        <title>Insights into the evolution of the New World diploid cottons (Gossypium, subgenus Houzingenia) based on genome sequencing.</title>
        <authorList>
            <person name="Grover C.E."/>
            <person name="Arick M.A. 2nd"/>
            <person name="Thrash A."/>
            <person name="Conover J.L."/>
            <person name="Sanders W.S."/>
            <person name="Peterson D.G."/>
            <person name="Frelichowski J.E."/>
            <person name="Scheffler J.A."/>
            <person name="Scheffler B.E."/>
            <person name="Wendel J.F."/>
        </authorList>
    </citation>
    <scope>NUCLEOTIDE SEQUENCE [LARGE SCALE GENOMIC DNA]</scope>
    <source>
        <strain evidence="9">57</strain>
        <tissue evidence="9">Leaf</tissue>
    </source>
</reference>
<evidence type="ECO:0000256" key="2">
    <source>
        <dbReference type="ARBA" id="ARBA00022598"/>
    </source>
</evidence>
<keyword evidence="6" id="KW-0030">Aminoacyl-tRNA synthetase</keyword>
<evidence type="ECO:0000313" key="10">
    <source>
        <dbReference type="Proteomes" id="UP000593573"/>
    </source>
</evidence>
<comment type="caution">
    <text evidence="9">The sequence shown here is derived from an EMBL/GenBank/DDBJ whole genome shotgun (WGS) entry which is preliminary data.</text>
</comment>
<dbReference type="Gene3D" id="3.90.740.10">
    <property type="entry name" value="Valyl/Leucyl/Isoleucyl-tRNA synthetase, editing domain"/>
    <property type="match status" value="1"/>
</dbReference>
<proteinExistence type="predicted"/>
<dbReference type="EC" id="6.1.1.9" evidence="1"/>
<keyword evidence="10" id="KW-1185">Reference proteome</keyword>
<evidence type="ECO:0000256" key="4">
    <source>
        <dbReference type="ARBA" id="ARBA00022840"/>
    </source>
</evidence>
<sequence length="203" mass="22916">MVNWSPKLQTAVSDLEVEYSEEPGTLYYIKYRVAGGSRSDFLTIATTRPETLFGDVAIAVHPQDERYSKYVGKMAIVPMTYGRHVPIISDKYVDKDFGTGVLKISPGHDHNDYVLARKLGLPILNVMNKDGTLNEVAGLYCGLDRFEARKKLWSDLEETDLAVKMERHSLRVPRSQRGGEVIEPLVSKQWFVTMQPLAEKALL</sequence>
<evidence type="ECO:0000256" key="5">
    <source>
        <dbReference type="ARBA" id="ARBA00022917"/>
    </source>
</evidence>
<feature type="domain" description="Leucyl-tRNA synthetase editing" evidence="8">
    <location>
        <begin position="71"/>
        <end position="131"/>
    </location>
</feature>
<protein>
    <recommendedName>
        <fullName evidence="1">valine--tRNA ligase</fullName>
        <ecNumber evidence="1">6.1.1.9</ecNumber>
    </recommendedName>
    <alternativeName>
        <fullName evidence="7">Valyl-tRNA synthetase</fullName>
    </alternativeName>
</protein>
<dbReference type="PANTHER" id="PTHR11946:SF93">
    <property type="entry name" value="VALINE--TRNA LIGASE, CHLOROPLASTIC_MITOCHONDRIAL 2"/>
    <property type="match status" value="1"/>
</dbReference>
<keyword evidence="2" id="KW-0436">Ligase</keyword>
<dbReference type="PRINTS" id="PR00986">
    <property type="entry name" value="TRNASYNTHVAL"/>
</dbReference>
<dbReference type="EMBL" id="JABFAB010000011">
    <property type="protein sequence ID" value="MBA0665572.1"/>
    <property type="molecule type" value="Genomic_DNA"/>
</dbReference>
<dbReference type="InterPro" id="IPR009008">
    <property type="entry name" value="Val/Leu/Ile-tRNA-synth_edit"/>
</dbReference>
<keyword evidence="4" id="KW-0067">ATP-binding</keyword>
<dbReference type="GO" id="GO:0005524">
    <property type="term" value="F:ATP binding"/>
    <property type="evidence" value="ECO:0007669"/>
    <property type="project" value="UniProtKB-KW"/>
</dbReference>
<evidence type="ECO:0000256" key="3">
    <source>
        <dbReference type="ARBA" id="ARBA00022741"/>
    </source>
</evidence>
<dbReference type="OrthoDB" id="629407at2759"/>
<dbReference type="InterPro" id="IPR002303">
    <property type="entry name" value="Valyl-tRNA_ligase"/>
</dbReference>
<name>A0A7J8VSL5_9ROSI</name>
<dbReference type="SUPFAM" id="SSF50677">
    <property type="entry name" value="ValRS/IleRS/LeuRS editing domain"/>
    <property type="match status" value="1"/>
</dbReference>
<feature type="non-terminal residue" evidence="9">
    <location>
        <position position="203"/>
    </location>
</feature>
<dbReference type="SUPFAM" id="SSF52374">
    <property type="entry name" value="Nucleotidylyl transferase"/>
    <property type="match status" value="1"/>
</dbReference>
<dbReference type="InterPro" id="IPR025709">
    <property type="entry name" value="Leu_tRNA-synth_edit"/>
</dbReference>
<dbReference type="GO" id="GO:0002161">
    <property type="term" value="F:aminoacyl-tRNA deacylase activity"/>
    <property type="evidence" value="ECO:0007669"/>
    <property type="project" value="InterPro"/>
</dbReference>
<dbReference type="GO" id="GO:0005829">
    <property type="term" value="C:cytosol"/>
    <property type="evidence" value="ECO:0007669"/>
    <property type="project" value="TreeGrafter"/>
</dbReference>
<dbReference type="PANTHER" id="PTHR11946">
    <property type="entry name" value="VALYL-TRNA SYNTHETASES"/>
    <property type="match status" value="1"/>
</dbReference>